<evidence type="ECO:0000256" key="1">
    <source>
        <dbReference type="SAM" id="Phobius"/>
    </source>
</evidence>
<comment type="caution">
    <text evidence="2">The sequence shown here is derived from an EMBL/GenBank/DDBJ whole genome shotgun (WGS) entry which is preliminary data.</text>
</comment>
<sequence>MINVYEQQDRNKRRSTIIMVVFVLFITGVAWVFSKTLGYGLGMVGVALIVAGLMSFASYWWGDKIILTISEARPADKKRDLTCR</sequence>
<dbReference type="EMBL" id="PFSF01000056">
    <property type="protein sequence ID" value="PJC27987.1"/>
    <property type="molecule type" value="Genomic_DNA"/>
</dbReference>
<evidence type="ECO:0008006" key="4">
    <source>
        <dbReference type="Google" id="ProtNLM"/>
    </source>
</evidence>
<organism evidence="2 3">
    <name type="scientific">Candidatus Shapirobacteria bacterium CG_4_9_14_0_2_um_filter_39_11</name>
    <dbReference type="NCBI Taxonomy" id="1974478"/>
    <lineage>
        <taxon>Bacteria</taxon>
        <taxon>Candidatus Shapironibacteriota</taxon>
    </lineage>
</organism>
<keyword evidence="1" id="KW-1133">Transmembrane helix</keyword>
<feature type="transmembrane region" description="Helical" evidence="1">
    <location>
        <begin position="39"/>
        <end position="61"/>
    </location>
</feature>
<feature type="transmembrane region" description="Helical" evidence="1">
    <location>
        <begin position="16"/>
        <end position="33"/>
    </location>
</feature>
<dbReference type="Proteomes" id="UP000229816">
    <property type="component" value="Unassembled WGS sequence"/>
</dbReference>
<evidence type="ECO:0000313" key="3">
    <source>
        <dbReference type="Proteomes" id="UP000229816"/>
    </source>
</evidence>
<protein>
    <recommendedName>
        <fullName evidence="4">Zinc metalloprotease HtpX</fullName>
    </recommendedName>
</protein>
<gene>
    <name evidence="2" type="ORF">CO054_02550</name>
</gene>
<keyword evidence="1" id="KW-0472">Membrane</keyword>
<accession>A0A2M8ES99</accession>
<reference evidence="3" key="1">
    <citation type="submission" date="2017-09" db="EMBL/GenBank/DDBJ databases">
        <title>Depth-based differentiation of microbial function through sediment-hosted aquifers and enrichment of novel symbionts in the deep terrestrial subsurface.</title>
        <authorList>
            <person name="Probst A.J."/>
            <person name="Ladd B."/>
            <person name="Jarett J.K."/>
            <person name="Geller-Mcgrath D.E."/>
            <person name="Sieber C.M.K."/>
            <person name="Emerson J.B."/>
            <person name="Anantharaman K."/>
            <person name="Thomas B.C."/>
            <person name="Malmstrom R."/>
            <person name="Stieglmeier M."/>
            <person name="Klingl A."/>
            <person name="Woyke T."/>
            <person name="Ryan C.M."/>
            <person name="Banfield J.F."/>
        </authorList>
    </citation>
    <scope>NUCLEOTIDE SEQUENCE [LARGE SCALE GENOMIC DNA]</scope>
</reference>
<dbReference type="AlphaFoldDB" id="A0A2M8ES99"/>
<name>A0A2M8ES99_9BACT</name>
<proteinExistence type="predicted"/>
<evidence type="ECO:0000313" key="2">
    <source>
        <dbReference type="EMBL" id="PJC27987.1"/>
    </source>
</evidence>
<keyword evidence="1" id="KW-0812">Transmembrane</keyword>